<evidence type="ECO:0000313" key="1">
    <source>
        <dbReference type="EMBL" id="KAJ9122695.1"/>
    </source>
</evidence>
<accession>A0ACC2XF77</accession>
<dbReference type="EMBL" id="JASBWV010000014">
    <property type="protein sequence ID" value="KAJ9122695.1"/>
    <property type="molecule type" value="Genomic_DNA"/>
</dbReference>
<protein>
    <submittedName>
        <fullName evidence="1">Uncharacterized protein</fullName>
    </submittedName>
</protein>
<evidence type="ECO:0000313" key="2">
    <source>
        <dbReference type="Proteomes" id="UP001234202"/>
    </source>
</evidence>
<sequence length="223" mass="24631">MRAKHHWDDKDLQEMIDDEPMSKRMQFIPLEDEDIKRLPKKMRKYYEDMAALKAAYEEVDALLASSLPTAIVTSFKPAVSAYGGALGDMEEEFMATRAFSQQSDRRAGLLSIPRNTGCGAEDERGDEQAREDEPLLPSSQQKEEKREKIAKLALNVNFAINIVLLVSKGLAVLSSTSISLVASFVDSALDFLSTLIILGTSIAMGRQSDRAKYPVGKASLADI</sequence>
<keyword evidence="2" id="KW-1185">Reference proteome</keyword>
<reference evidence="1" key="1">
    <citation type="submission" date="2023-04" db="EMBL/GenBank/DDBJ databases">
        <title>Draft Genome sequencing of Naganishia species isolated from polar environments using Oxford Nanopore Technology.</title>
        <authorList>
            <person name="Leo P."/>
            <person name="Venkateswaran K."/>
        </authorList>
    </citation>
    <scope>NUCLEOTIDE SEQUENCE</scope>
    <source>
        <strain evidence="1">DBVPG 5303</strain>
    </source>
</reference>
<proteinExistence type="predicted"/>
<dbReference type="Proteomes" id="UP001234202">
    <property type="component" value="Unassembled WGS sequence"/>
</dbReference>
<comment type="caution">
    <text evidence="1">The sequence shown here is derived from an EMBL/GenBank/DDBJ whole genome shotgun (WGS) entry which is preliminary data.</text>
</comment>
<name>A0ACC2XF77_9TREE</name>
<organism evidence="1 2">
    <name type="scientific">Naganishia onofrii</name>
    <dbReference type="NCBI Taxonomy" id="1851511"/>
    <lineage>
        <taxon>Eukaryota</taxon>
        <taxon>Fungi</taxon>
        <taxon>Dikarya</taxon>
        <taxon>Basidiomycota</taxon>
        <taxon>Agaricomycotina</taxon>
        <taxon>Tremellomycetes</taxon>
        <taxon>Filobasidiales</taxon>
        <taxon>Filobasidiaceae</taxon>
        <taxon>Naganishia</taxon>
    </lineage>
</organism>
<gene>
    <name evidence="1" type="ORF">QFC24_004124</name>
</gene>